<feature type="domain" description="NB-ARC" evidence="3">
    <location>
        <begin position="97"/>
        <end position="246"/>
    </location>
</feature>
<dbReference type="SUPFAM" id="SSF48452">
    <property type="entry name" value="TPR-like"/>
    <property type="match status" value="2"/>
</dbReference>
<dbReference type="PRINTS" id="PR00364">
    <property type="entry name" value="DISEASERSIST"/>
</dbReference>
<dbReference type="RefSeq" id="WP_257924403.1">
    <property type="nucleotide sequence ID" value="NZ_JAMXQV010000021.1"/>
</dbReference>
<accession>A0A9X2SMP4</accession>
<evidence type="ECO:0000313" key="4">
    <source>
        <dbReference type="EMBL" id="MCR6487839.1"/>
    </source>
</evidence>
<reference evidence="4" key="1">
    <citation type="submission" date="2022-06" db="EMBL/GenBank/DDBJ databases">
        <title>Amycolatopsis iheyaensis sp. nov., a new species of the genus Amycolatopsis isolated from soil in Iheya island, Japan.</title>
        <authorList>
            <person name="Ngamcharungchit C."/>
            <person name="Kanto H."/>
            <person name="Take A."/>
            <person name="Intra B."/>
            <person name="Matsumoto A."/>
            <person name="Panbangred W."/>
            <person name="Inahashi Y."/>
        </authorList>
    </citation>
    <scope>NUCLEOTIDE SEQUENCE</scope>
    <source>
        <strain evidence="4">OK19-0408</strain>
    </source>
</reference>
<dbReference type="InterPro" id="IPR002182">
    <property type="entry name" value="NB-ARC"/>
</dbReference>
<keyword evidence="5" id="KW-1185">Reference proteome</keyword>
<name>A0A9X2SMP4_9PSEU</name>
<dbReference type="PROSITE" id="PS50005">
    <property type="entry name" value="TPR"/>
    <property type="match status" value="2"/>
</dbReference>
<dbReference type="EMBL" id="JAMXQV010000021">
    <property type="protein sequence ID" value="MCR6487839.1"/>
    <property type="molecule type" value="Genomic_DNA"/>
</dbReference>
<dbReference type="PANTHER" id="PTHR47691:SF3">
    <property type="entry name" value="HTH-TYPE TRANSCRIPTIONAL REGULATOR RV0890C-RELATED"/>
    <property type="match status" value="1"/>
</dbReference>
<evidence type="ECO:0000313" key="5">
    <source>
        <dbReference type="Proteomes" id="UP001144096"/>
    </source>
</evidence>
<feature type="compositionally biased region" description="Basic and acidic residues" evidence="2">
    <location>
        <begin position="720"/>
        <end position="730"/>
    </location>
</feature>
<evidence type="ECO:0000256" key="1">
    <source>
        <dbReference type="PROSITE-ProRule" id="PRU00339"/>
    </source>
</evidence>
<dbReference type="InterPro" id="IPR019734">
    <property type="entry name" value="TPR_rpt"/>
</dbReference>
<gene>
    <name evidence="4" type="ORF">M8542_33935</name>
</gene>
<proteinExistence type="predicted"/>
<dbReference type="GO" id="GO:0043531">
    <property type="term" value="F:ADP binding"/>
    <property type="evidence" value="ECO:0007669"/>
    <property type="project" value="InterPro"/>
</dbReference>
<dbReference type="Proteomes" id="UP001144096">
    <property type="component" value="Unassembled WGS sequence"/>
</dbReference>
<feature type="repeat" description="TPR" evidence="1">
    <location>
        <begin position="515"/>
        <end position="548"/>
    </location>
</feature>
<dbReference type="Pfam" id="PF13374">
    <property type="entry name" value="TPR_10"/>
    <property type="match status" value="1"/>
</dbReference>
<dbReference type="SMART" id="SM00028">
    <property type="entry name" value="TPR"/>
    <property type="match status" value="5"/>
</dbReference>
<dbReference type="InterPro" id="IPR011990">
    <property type="entry name" value="TPR-like_helical_dom_sf"/>
</dbReference>
<feature type="region of interest" description="Disordered" evidence="2">
    <location>
        <begin position="720"/>
        <end position="743"/>
    </location>
</feature>
<protein>
    <submittedName>
        <fullName evidence="4">NB-ARC domain-containing protein</fullName>
    </submittedName>
</protein>
<dbReference type="PANTHER" id="PTHR47691">
    <property type="entry name" value="REGULATOR-RELATED"/>
    <property type="match status" value="1"/>
</dbReference>
<dbReference type="AlphaFoldDB" id="A0A9X2SMP4"/>
<feature type="repeat" description="TPR" evidence="1">
    <location>
        <begin position="675"/>
        <end position="708"/>
    </location>
</feature>
<sequence length="743" mass="80368">MTIDDGQEHAPAEMDVEAENAVAAVAVSGTVIQAHKITGGVHHHPPRPTRPVPRQLPPVPHSFVGRVDLLADLGRSAATDGPATLAGGRPRSPIVAISAIGGAGGIGKTWLALAWAHRNLHRFPDGQLFVDLRSFSPTGRPASPVDVLGAFLDALGIDRDRQPNDADRRASLYRSLVADRRLLIVLDNAATTEQVAPLLPGSHQCTVLVTSRNHLHGLAVRYGARPVHLDVLSDVEAHTLLSTALGPERAADEDAVVELIQLCGGFPLALGLIAARAAADPRLPLVDTVAELRDLGLDAFDSDDPTASLPAVLSWSLRHLTDQQRAVFALLGTAPGPTTGLAAAAALTDLPQREAHTVLRALADASLVDRAPGGRYGMHELVGSYAARTADNLPEGFRESALRRLLDFYTHTAHDAARLLYPHGDPVKLEPLGPGVRAHPLADAPAALTWLDLEHVCLLAAQHTAIRHGWHSTVLWLAWGLDSFHALRGHRDDRLVVWRAAAEAAPHLSDPFARIRAYRSLGRAHAGLGHHDDAVAQLHHALALAEQHDDPNQQAHAHRILALTWGRRGDDRQALEHASRALDLYRGLQQSVGEAAALNEVGWYAARLGDYGTARDRCQAALTLSRHHRNRDNESSTLDSLGFVEHHSGHHRLAIEYYCDALSLRRDIGHTYQVANTLDRIGHPHAALGQYERAGEAWREALQLYEEQGRDDDAARVRHQLDDLAARDRSSPGQCASGSEPIR</sequence>
<dbReference type="Pfam" id="PF00931">
    <property type="entry name" value="NB-ARC"/>
    <property type="match status" value="1"/>
</dbReference>
<comment type="caution">
    <text evidence="4">The sequence shown here is derived from an EMBL/GenBank/DDBJ whole genome shotgun (WGS) entry which is preliminary data.</text>
</comment>
<evidence type="ECO:0000259" key="3">
    <source>
        <dbReference type="Pfam" id="PF00931"/>
    </source>
</evidence>
<dbReference type="Gene3D" id="3.40.50.300">
    <property type="entry name" value="P-loop containing nucleotide triphosphate hydrolases"/>
    <property type="match status" value="1"/>
</dbReference>
<dbReference type="InterPro" id="IPR027417">
    <property type="entry name" value="P-loop_NTPase"/>
</dbReference>
<organism evidence="4 5">
    <name type="scientific">Amycolatopsis iheyensis</name>
    <dbReference type="NCBI Taxonomy" id="2945988"/>
    <lineage>
        <taxon>Bacteria</taxon>
        <taxon>Bacillati</taxon>
        <taxon>Actinomycetota</taxon>
        <taxon>Actinomycetes</taxon>
        <taxon>Pseudonocardiales</taxon>
        <taxon>Pseudonocardiaceae</taxon>
        <taxon>Amycolatopsis</taxon>
    </lineage>
</organism>
<dbReference type="SUPFAM" id="SSF52540">
    <property type="entry name" value="P-loop containing nucleoside triphosphate hydrolases"/>
    <property type="match status" value="1"/>
</dbReference>
<dbReference type="Pfam" id="PF13424">
    <property type="entry name" value="TPR_12"/>
    <property type="match status" value="1"/>
</dbReference>
<keyword evidence="1" id="KW-0802">TPR repeat</keyword>
<evidence type="ECO:0000256" key="2">
    <source>
        <dbReference type="SAM" id="MobiDB-lite"/>
    </source>
</evidence>
<dbReference type="Gene3D" id="1.25.40.10">
    <property type="entry name" value="Tetratricopeptide repeat domain"/>
    <property type="match status" value="1"/>
</dbReference>